<protein>
    <submittedName>
        <fullName evidence="2">Uncharacterized protein</fullName>
    </submittedName>
</protein>
<dbReference type="STRING" id="1677920.LS71_05455"/>
<keyword evidence="1" id="KW-0472">Membrane</keyword>
<dbReference type="Proteomes" id="UP000029733">
    <property type="component" value="Unassembled WGS sequence"/>
</dbReference>
<organism evidence="2 3">
    <name type="scientific">Helicobacter jaachi</name>
    <dbReference type="NCBI Taxonomy" id="1677920"/>
    <lineage>
        <taxon>Bacteria</taxon>
        <taxon>Pseudomonadati</taxon>
        <taxon>Campylobacterota</taxon>
        <taxon>Epsilonproteobacteria</taxon>
        <taxon>Campylobacterales</taxon>
        <taxon>Helicobacteraceae</taxon>
        <taxon>Helicobacter</taxon>
    </lineage>
</organism>
<evidence type="ECO:0000313" key="3">
    <source>
        <dbReference type="Proteomes" id="UP000029733"/>
    </source>
</evidence>
<dbReference type="AlphaFoldDB" id="A0A4U8TG45"/>
<reference evidence="2 3" key="1">
    <citation type="journal article" date="2014" name="Genome Announc.">
        <title>Draft genome sequences of eight enterohepatic helicobacter species isolated from both laboratory and wild rodents.</title>
        <authorList>
            <person name="Sheh A."/>
            <person name="Shen Z."/>
            <person name="Fox J.G."/>
        </authorList>
    </citation>
    <scope>NUCLEOTIDE SEQUENCE [LARGE SCALE GENOMIC DNA]</scope>
    <source>
        <strain evidence="2 3">MIT 09-6949</strain>
    </source>
</reference>
<accession>A0A4U8TG45</accession>
<name>A0A4U8TG45_9HELI</name>
<comment type="caution">
    <text evidence="2">The sequence shown here is derived from an EMBL/GenBank/DDBJ whole genome shotgun (WGS) entry which is preliminary data.</text>
</comment>
<proteinExistence type="predicted"/>
<keyword evidence="1" id="KW-0812">Transmembrane</keyword>
<feature type="transmembrane region" description="Helical" evidence="1">
    <location>
        <begin position="6"/>
        <end position="21"/>
    </location>
</feature>
<keyword evidence="1" id="KW-1133">Transmembrane helix</keyword>
<gene>
    <name evidence="2" type="ORF">LS71_002750</name>
</gene>
<sequence length="161" mass="18579">MKSWLMYAFFALALYFFYNMFERTNHKIEKTQDELRQIMANTSVIIEKVNADSKEASMLYKMQKNNDVWQGTACAYCHNSIETALPIYKRSVSEAILIVRLGTPHTQNKGMPLFSPRATRDKNSITDSELKVRLDSLYTKELLDSAKELPPDVIYKVNNSP</sequence>
<dbReference type="EMBL" id="JRPR02000001">
    <property type="protein sequence ID" value="TLD97677.1"/>
    <property type="molecule type" value="Genomic_DNA"/>
</dbReference>
<evidence type="ECO:0000256" key="1">
    <source>
        <dbReference type="SAM" id="Phobius"/>
    </source>
</evidence>
<evidence type="ECO:0000313" key="2">
    <source>
        <dbReference type="EMBL" id="TLD97677.1"/>
    </source>
</evidence>
<dbReference type="OrthoDB" id="5329932at2"/>
<dbReference type="RefSeq" id="WP_034354770.1">
    <property type="nucleotide sequence ID" value="NZ_JRPR02000001.1"/>
</dbReference>
<keyword evidence="3" id="KW-1185">Reference proteome</keyword>